<name>A0A7W3V0W7_9GAMM</name>
<dbReference type="AlphaFoldDB" id="A0A7W3V0W7"/>
<comment type="caution">
    <text evidence="1">The sequence shown here is derived from an EMBL/GenBank/DDBJ whole genome shotgun (WGS) entry which is preliminary data.</text>
</comment>
<gene>
    <name evidence="1" type="ORF">H4O09_10285</name>
</gene>
<dbReference type="RefSeq" id="WP_182622464.1">
    <property type="nucleotide sequence ID" value="NZ_JACIUV010000004.1"/>
</dbReference>
<organism evidence="1 2">
    <name type="scientific">Stenotrophomonas koreensis</name>
    <dbReference type="NCBI Taxonomy" id="266128"/>
    <lineage>
        <taxon>Bacteria</taxon>
        <taxon>Pseudomonadati</taxon>
        <taxon>Pseudomonadota</taxon>
        <taxon>Gammaproteobacteria</taxon>
        <taxon>Lysobacterales</taxon>
        <taxon>Lysobacteraceae</taxon>
        <taxon>Stenotrophomonas</taxon>
    </lineage>
</organism>
<accession>A0A7W3V0W7</accession>
<protein>
    <submittedName>
        <fullName evidence="1">Uncharacterized protein</fullName>
    </submittedName>
</protein>
<dbReference type="EMBL" id="JACIUV010000004">
    <property type="protein sequence ID" value="MBB1117435.1"/>
    <property type="molecule type" value="Genomic_DNA"/>
</dbReference>
<sequence>MNTLFDPDFVDVEKEVDYWLVLTSQAAPDQMDFHKYTEPVIRAACDIYIRHPHATGQQWMRELDGVLRRPCSDNGVQFNRMVAAKCWLHLQGNV</sequence>
<evidence type="ECO:0000313" key="2">
    <source>
        <dbReference type="Proteomes" id="UP000550609"/>
    </source>
</evidence>
<evidence type="ECO:0000313" key="1">
    <source>
        <dbReference type="EMBL" id="MBB1117435.1"/>
    </source>
</evidence>
<proteinExistence type="predicted"/>
<reference evidence="1 2" key="1">
    <citation type="submission" date="2020-08" db="EMBL/GenBank/DDBJ databases">
        <title>Stenotrophomonas sp. W1S232.</title>
        <authorList>
            <person name="Deng Y."/>
        </authorList>
    </citation>
    <scope>NUCLEOTIDE SEQUENCE [LARGE SCALE GENOMIC DNA]</scope>
    <source>
        <strain evidence="1 2">W1S232</strain>
    </source>
</reference>
<dbReference type="Proteomes" id="UP000550609">
    <property type="component" value="Unassembled WGS sequence"/>
</dbReference>